<keyword evidence="5 7" id="KW-0408">Iron</keyword>
<feature type="binding site" description="axial binding residue" evidence="7">
    <location>
        <position position="581"/>
    </location>
    <ligand>
        <name>heme</name>
        <dbReference type="ChEBI" id="CHEBI:30413"/>
    </ligand>
    <ligandPart>
        <name>Fe</name>
        <dbReference type="ChEBI" id="CHEBI:18248"/>
    </ligandPart>
</feature>
<dbReference type="FunFam" id="1.10.630.10:FF:000021">
    <property type="entry name" value="Cytochrome P450 61"/>
    <property type="match status" value="1"/>
</dbReference>
<evidence type="ECO:0000256" key="5">
    <source>
        <dbReference type="ARBA" id="ARBA00023004"/>
    </source>
</evidence>
<dbReference type="EC" id="1.14.19.41" evidence="6"/>
<keyword evidence="8" id="KW-0503">Monooxygenase</keyword>
<name>A0A409VEZ1_9AGAR</name>
<keyword evidence="11" id="KW-1185">Reference proteome</keyword>
<dbReference type="OrthoDB" id="1372046at2759"/>
<dbReference type="GO" id="GO:0005506">
    <property type="term" value="F:iron ion binding"/>
    <property type="evidence" value="ECO:0007669"/>
    <property type="project" value="InterPro"/>
</dbReference>
<evidence type="ECO:0000256" key="4">
    <source>
        <dbReference type="ARBA" id="ARBA00023002"/>
    </source>
</evidence>
<dbReference type="GO" id="GO:0016125">
    <property type="term" value="P:sterol metabolic process"/>
    <property type="evidence" value="ECO:0007669"/>
    <property type="project" value="TreeGrafter"/>
</dbReference>
<evidence type="ECO:0000256" key="1">
    <source>
        <dbReference type="ARBA" id="ARBA00001971"/>
    </source>
</evidence>
<keyword evidence="4 8" id="KW-0560">Oxidoreductase</keyword>
<dbReference type="EMBL" id="NHYE01005663">
    <property type="protein sequence ID" value="PPQ64737.1"/>
    <property type="molecule type" value="Genomic_DNA"/>
</dbReference>
<dbReference type="Proteomes" id="UP000284706">
    <property type="component" value="Unassembled WGS sequence"/>
</dbReference>
<dbReference type="GO" id="GO:0000249">
    <property type="term" value="F:C-22 sterol desaturase (NADPH) activity"/>
    <property type="evidence" value="ECO:0007669"/>
    <property type="project" value="UniProtKB-EC"/>
</dbReference>
<dbReference type="STRING" id="231916.A0A409VEZ1"/>
<dbReference type="InterPro" id="IPR002403">
    <property type="entry name" value="Cyt_P450_E_grp-IV"/>
</dbReference>
<keyword evidence="3 7" id="KW-0479">Metal-binding</keyword>
<dbReference type="SUPFAM" id="SSF48264">
    <property type="entry name" value="Cytochrome P450"/>
    <property type="match status" value="1"/>
</dbReference>
<dbReference type="CDD" id="cd11082">
    <property type="entry name" value="CYP61_CYP710"/>
    <property type="match status" value="1"/>
</dbReference>
<gene>
    <name evidence="10" type="ORF">CVT26_002681</name>
</gene>
<dbReference type="PANTHER" id="PTHR24286:SF228">
    <property type="entry name" value="C-22 STEROL DESATURASE ERG5"/>
    <property type="match status" value="1"/>
</dbReference>
<proteinExistence type="inferred from homology"/>
<evidence type="ECO:0000256" key="3">
    <source>
        <dbReference type="ARBA" id="ARBA00022723"/>
    </source>
</evidence>
<evidence type="ECO:0000256" key="8">
    <source>
        <dbReference type="RuleBase" id="RU000461"/>
    </source>
</evidence>
<comment type="cofactor">
    <cofactor evidence="1 7">
        <name>heme</name>
        <dbReference type="ChEBI" id="CHEBI:30413"/>
    </cofactor>
</comment>
<dbReference type="PRINTS" id="PR00465">
    <property type="entry name" value="EP450IV"/>
</dbReference>
<sequence length="640" mass="71356">MFRTSLVSISPKVVIGSRQLHASPVALKTVTEKVSEVADKVNKGVGKTLASAIEKGERASHAAKETLETKTDQAKGKAQETETILKQKGNEVGARVSARQKSGEDIISLSVSLFDLNMAFNMDRSASATVPSSTAIPPLYSIPIPSFLTLPKAKEFSALYTFATIIISLLVLEQAVYRYKKRHLPGAAWTIPLIGKFADSVTPTMEAYKRQWDAGALSAVSVFNIFIVMASSNEYARKILNSPTYAEPCLVHSAKTVLLPQNWVFLTGKEHVEYRRGLNALFTRKALGMYLPIQESVCRKHLQRWLDAAAKDPSPQPIMMTARHLNMETSLAVFCGSHIPEHAAQEINDKYWAITKSLELVNFPFAFPGTKVWKAVQARKVALRWLELAAHKSKIAMANGAEPECMLDEWVRTLADPAYKGRKDFSDHEMAMVLFSFLFASQDAMSSGLIYGFQHLADHPEVLAKLREEQDRVRQGNYSQPLTLEMMDQMPYLYAVVKESMRTKPPVLMVPYKATRAFPISDDYTVPANSMVIPSFYNSLHDPEVYPNPEEFIPERWLDPNGSANANPKNYLVFGSGPHRCIGLEYAQMNIALTLATAAIMMDFEHDVTPQSHISESNYRDDLSKGWVSTQADATNIRLI</sequence>
<dbReference type="GO" id="GO:0020037">
    <property type="term" value="F:heme binding"/>
    <property type="evidence" value="ECO:0007669"/>
    <property type="project" value="InterPro"/>
</dbReference>
<dbReference type="FunCoup" id="A0A409VEZ1">
    <property type="interactions" value="319"/>
</dbReference>
<dbReference type="Pfam" id="PF00067">
    <property type="entry name" value="p450"/>
    <property type="match status" value="1"/>
</dbReference>
<dbReference type="InParanoid" id="A0A409VEZ1"/>
<dbReference type="GO" id="GO:0004497">
    <property type="term" value="F:monooxygenase activity"/>
    <property type="evidence" value="ECO:0007669"/>
    <property type="project" value="UniProtKB-KW"/>
</dbReference>
<evidence type="ECO:0000256" key="2">
    <source>
        <dbReference type="ARBA" id="ARBA00010617"/>
    </source>
</evidence>
<dbReference type="InterPro" id="IPR017972">
    <property type="entry name" value="Cyt_P450_CS"/>
</dbReference>
<dbReference type="Gene3D" id="1.10.630.10">
    <property type="entry name" value="Cytochrome P450"/>
    <property type="match status" value="1"/>
</dbReference>
<evidence type="ECO:0000313" key="11">
    <source>
        <dbReference type="Proteomes" id="UP000284706"/>
    </source>
</evidence>
<dbReference type="InterPro" id="IPR036396">
    <property type="entry name" value="Cyt_P450_sf"/>
</dbReference>
<evidence type="ECO:0000256" key="6">
    <source>
        <dbReference type="ARBA" id="ARBA00039038"/>
    </source>
</evidence>
<dbReference type="PANTHER" id="PTHR24286">
    <property type="entry name" value="CYTOCHROME P450 26"/>
    <property type="match status" value="1"/>
</dbReference>
<evidence type="ECO:0000256" key="9">
    <source>
        <dbReference type="SAM" id="MobiDB-lite"/>
    </source>
</evidence>
<protein>
    <recommendedName>
        <fullName evidence="6">sterol 22-desaturase</fullName>
        <ecNumber evidence="6">1.14.19.41</ecNumber>
    </recommendedName>
</protein>
<comment type="similarity">
    <text evidence="2 8">Belongs to the cytochrome P450 family.</text>
</comment>
<reference evidence="10 11" key="1">
    <citation type="journal article" date="2018" name="Evol. Lett.">
        <title>Horizontal gene cluster transfer increased hallucinogenic mushroom diversity.</title>
        <authorList>
            <person name="Reynolds H.T."/>
            <person name="Vijayakumar V."/>
            <person name="Gluck-Thaler E."/>
            <person name="Korotkin H.B."/>
            <person name="Matheny P.B."/>
            <person name="Slot J.C."/>
        </authorList>
    </citation>
    <scope>NUCLEOTIDE SEQUENCE [LARGE SCALE GENOMIC DNA]</scope>
    <source>
        <strain evidence="10 11">SRW20</strain>
    </source>
</reference>
<keyword evidence="7 8" id="KW-0349">Heme</keyword>
<feature type="region of interest" description="Disordered" evidence="9">
    <location>
        <begin position="56"/>
        <end position="75"/>
    </location>
</feature>
<evidence type="ECO:0000256" key="7">
    <source>
        <dbReference type="PIRSR" id="PIRSR602403-1"/>
    </source>
</evidence>
<accession>A0A409VEZ1</accession>
<comment type="caution">
    <text evidence="10">The sequence shown here is derived from an EMBL/GenBank/DDBJ whole genome shotgun (WGS) entry which is preliminary data.</text>
</comment>
<dbReference type="AlphaFoldDB" id="A0A409VEZ1"/>
<evidence type="ECO:0000313" key="10">
    <source>
        <dbReference type="EMBL" id="PPQ64737.1"/>
    </source>
</evidence>
<dbReference type="PROSITE" id="PS00086">
    <property type="entry name" value="CYTOCHROME_P450"/>
    <property type="match status" value="1"/>
</dbReference>
<organism evidence="10 11">
    <name type="scientific">Gymnopilus dilepis</name>
    <dbReference type="NCBI Taxonomy" id="231916"/>
    <lineage>
        <taxon>Eukaryota</taxon>
        <taxon>Fungi</taxon>
        <taxon>Dikarya</taxon>
        <taxon>Basidiomycota</taxon>
        <taxon>Agaricomycotina</taxon>
        <taxon>Agaricomycetes</taxon>
        <taxon>Agaricomycetidae</taxon>
        <taxon>Agaricales</taxon>
        <taxon>Agaricineae</taxon>
        <taxon>Hymenogastraceae</taxon>
        <taxon>Gymnopilus</taxon>
    </lineage>
</organism>
<dbReference type="InterPro" id="IPR001128">
    <property type="entry name" value="Cyt_P450"/>
</dbReference>